<comment type="caution">
    <text evidence="2">The sequence shown here is derived from an EMBL/GenBank/DDBJ whole genome shotgun (WGS) entry which is preliminary data.</text>
</comment>
<reference evidence="2" key="1">
    <citation type="journal article" date="2015" name="Nature">
        <title>Complex archaea that bridge the gap between prokaryotes and eukaryotes.</title>
        <authorList>
            <person name="Spang A."/>
            <person name="Saw J.H."/>
            <person name="Jorgensen S.L."/>
            <person name="Zaremba-Niedzwiedzka K."/>
            <person name="Martijn J."/>
            <person name="Lind A.E."/>
            <person name="van Eijk R."/>
            <person name="Schleper C."/>
            <person name="Guy L."/>
            <person name="Ettema T.J."/>
        </authorList>
    </citation>
    <scope>NUCLEOTIDE SEQUENCE</scope>
</reference>
<protein>
    <recommendedName>
        <fullName evidence="1">Translation elongation factor EFTu-like domain-containing protein</fullName>
    </recommendedName>
</protein>
<dbReference type="GO" id="GO:0005525">
    <property type="term" value="F:GTP binding"/>
    <property type="evidence" value="ECO:0007669"/>
    <property type="project" value="InterPro"/>
</dbReference>
<feature type="domain" description="Translation elongation factor EFTu-like" evidence="1">
    <location>
        <begin position="27"/>
        <end position="73"/>
    </location>
</feature>
<dbReference type="InterPro" id="IPR004161">
    <property type="entry name" value="EFTu-like_2"/>
</dbReference>
<sequence>MKEKAKEKEIGRVSSYFSHVSVAAIKLSGKLKVGDKVHVKGATTDFEVPVKSMQIERKDVKTAKKGDHIGIKVPEKVRPNDRVFLAK</sequence>
<dbReference type="SUPFAM" id="SSF50447">
    <property type="entry name" value="Translation proteins"/>
    <property type="match status" value="1"/>
</dbReference>
<accession>A0A0F9AWJ5</accession>
<evidence type="ECO:0000313" key="2">
    <source>
        <dbReference type="EMBL" id="KKK76601.1"/>
    </source>
</evidence>
<dbReference type="InterPro" id="IPR009000">
    <property type="entry name" value="Transl_B-barrel_sf"/>
</dbReference>
<organism evidence="2">
    <name type="scientific">marine sediment metagenome</name>
    <dbReference type="NCBI Taxonomy" id="412755"/>
    <lineage>
        <taxon>unclassified sequences</taxon>
        <taxon>metagenomes</taxon>
        <taxon>ecological metagenomes</taxon>
    </lineage>
</organism>
<dbReference type="EMBL" id="LAZR01055335">
    <property type="protein sequence ID" value="KKK76601.1"/>
    <property type="molecule type" value="Genomic_DNA"/>
</dbReference>
<evidence type="ECO:0000259" key="1">
    <source>
        <dbReference type="Pfam" id="PF03144"/>
    </source>
</evidence>
<dbReference type="Gene3D" id="2.40.30.10">
    <property type="entry name" value="Translation factors"/>
    <property type="match status" value="1"/>
</dbReference>
<name>A0A0F9AWJ5_9ZZZZ</name>
<dbReference type="AlphaFoldDB" id="A0A0F9AWJ5"/>
<proteinExistence type="predicted"/>
<dbReference type="Pfam" id="PF03144">
    <property type="entry name" value="GTP_EFTU_D2"/>
    <property type="match status" value="1"/>
</dbReference>
<gene>
    <name evidence="2" type="ORF">LCGC14_2861990</name>
</gene>